<feature type="transmembrane region" description="Helical" evidence="10">
    <location>
        <begin position="298"/>
        <end position="315"/>
    </location>
</feature>
<evidence type="ECO:0000256" key="10">
    <source>
        <dbReference type="SAM" id="Phobius"/>
    </source>
</evidence>
<accession>A0ABV7M9U2</accession>
<feature type="transmembrane region" description="Helical" evidence="10">
    <location>
        <begin position="95"/>
        <end position="113"/>
    </location>
</feature>
<comment type="caution">
    <text evidence="12">The sequence shown here is derived from an EMBL/GenBank/DDBJ whole genome shotgun (WGS) entry which is preliminary data.</text>
</comment>
<dbReference type="NCBIfam" id="TIGR00924">
    <property type="entry name" value="yjdL_sub1_fam"/>
    <property type="match status" value="1"/>
</dbReference>
<feature type="transmembrane region" description="Helical" evidence="10">
    <location>
        <begin position="166"/>
        <end position="189"/>
    </location>
</feature>
<keyword evidence="7 10" id="KW-0472">Membrane</keyword>
<dbReference type="Gene3D" id="1.20.1250.20">
    <property type="entry name" value="MFS general substrate transporter like domains"/>
    <property type="match status" value="1"/>
</dbReference>
<dbReference type="Pfam" id="PF00854">
    <property type="entry name" value="PTR2"/>
    <property type="match status" value="1"/>
</dbReference>
<keyword evidence="4 8" id="KW-0812">Transmembrane</keyword>
<dbReference type="RefSeq" id="WP_189573161.1">
    <property type="nucleotide sequence ID" value="NZ_BMXU01000001.1"/>
</dbReference>
<dbReference type="Proteomes" id="UP001595607">
    <property type="component" value="Unassembled WGS sequence"/>
</dbReference>
<comment type="similarity">
    <text evidence="8">Belongs to the major facilitator superfamily. Proton-dependent oligopeptide transporter (POT/PTR) (TC 2.A.17) family.</text>
</comment>
<dbReference type="PANTHER" id="PTHR23517:SF15">
    <property type="entry name" value="PROTON-DEPENDENT OLIGOPEPTIDE FAMILY TRANSPORT PROTEIN"/>
    <property type="match status" value="1"/>
</dbReference>
<reference evidence="13" key="1">
    <citation type="journal article" date="2019" name="Int. J. Syst. Evol. Microbiol.">
        <title>The Global Catalogue of Microorganisms (GCM) 10K type strain sequencing project: providing services to taxonomists for standard genome sequencing and annotation.</title>
        <authorList>
            <consortium name="The Broad Institute Genomics Platform"/>
            <consortium name="The Broad Institute Genome Sequencing Center for Infectious Disease"/>
            <person name="Wu L."/>
            <person name="Ma J."/>
        </authorList>
    </citation>
    <scope>NUCLEOTIDE SEQUENCE [LARGE SCALE GENOMIC DNA]</scope>
    <source>
        <strain evidence="13">KCTC 22245</strain>
    </source>
</reference>
<gene>
    <name evidence="12" type="ORF">ACFONP_02940</name>
</gene>
<feature type="compositionally biased region" description="Basic and acidic residues" evidence="9">
    <location>
        <begin position="513"/>
        <end position="532"/>
    </location>
</feature>
<evidence type="ECO:0000313" key="13">
    <source>
        <dbReference type="Proteomes" id="UP001595607"/>
    </source>
</evidence>
<protein>
    <submittedName>
        <fullName evidence="12">Peptide MFS transporter</fullName>
    </submittedName>
</protein>
<feature type="transmembrane region" description="Helical" evidence="10">
    <location>
        <begin position="125"/>
        <end position="145"/>
    </location>
</feature>
<dbReference type="InterPro" id="IPR018456">
    <property type="entry name" value="PTR2_symporter_CS"/>
</dbReference>
<evidence type="ECO:0000256" key="4">
    <source>
        <dbReference type="ARBA" id="ARBA00022692"/>
    </source>
</evidence>
<proteinExistence type="inferred from homology"/>
<feature type="transmembrane region" description="Helical" evidence="10">
    <location>
        <begin position="403"/>
        <end position="428"/>
    </location>
</feature>
<dbReference type="CDD" id="cd17346">
    <property type="entry name" value="MFS_DtpA_like"/>
    <property type="match status" value="1"/>
</dbReference>
<feature type="transmembrane region" description="Helical" evidence="10">
    <location>
        <begin position="349"/>
        <end position="367"/>
    </location>
</feature>
<sequence length="532" mass="57095">MFYLILAGVALVGVAMALFQMRNHPKGLYILFFAEMWERFSYYGMRALLVLYLTKHFLFSDTAAYGIYGAYTTLVYILPVIGGTLADRYLGQRKAIIIGAVMLVAGHATMAIEGEPVAPGGSPDIAVLNIFYLALALIIMGTGFLKANISTIVGELYAKTDPRRDSAFTLFYVGINLGAFAGALIAGYLGETFGWKYGFGAAGVGMLLGLLVFVLGTPLLKGAGDAPDVQKLHKPAFAGLSPQWLIYIGTAIVTVGVWWLVRDQGTVNILLIVFGLLTLIYILWRSVFQLEPHARDRIILALILISMQVLFWGLFEQAGSSLNIYTDREVDRTIFGQEIVASVFQSLNAMYIVLLGPLFAMFWAYLAKRGKDPTAPQKFGLGIIQLGLGFLVLVWGANSSAGLTPVIFIFLIYLLHTTGELCLSPVGLSAMTRLSAPSMVGLIMGTWFLASGAGNAVAALIAQATAAPGASVIAVYSNVGWVAVGVGVGLIALSPLLNKLIHADTLSDDPESEGLRTKTIEPGAHVEDAHRA</sequence>
<name>A0ABV7M9U2_9PROT</name>
<dbReference type="InterPro" id="IPR050171">
    <property type="entry name" value="MFS_Transporters"/>
</dbReference>
<dbReference type="InterPro" id="IPR020846">
    <property type="entry name" value="MFS_dom"/>
</dbReference>
<feature type="region of interest" description="Disordered" evidence="9">
    <location>
        <begin position="508"/>
        <end position="532"/>
    </location>
</feature>
<dbReference type="InterPro" id="IPR000109">
    <property type="entry name" value="POT_fam"/>
</dbReference>
<keyword evidence="2 8" id="KW-0813">Transport</keyword>
<evidence type="ECO:0000313" key="12">
    <source>
        <dbReference type="EMBL" id="MFC3301687.1"/>
    </source>
</evidence>
<feature type="transmembrane region" description="Helical" evidence="10">
    <location>
        <begin position="244"/>
        <end position="261"/>
    </location>
</feature>
<dbReference type="PROSITE" id="PS50850">
    <property type="entry name" value="MFS"/>
    <property type="match status" value="1"/>
</dbReference>
<keyword evidence="6 10" id="KW-1133">Transmembrane helix</keyword>
<keyword evidence="5" id="KW-0571">Peptide transport</keyword>
<evidence type="ECO:0000256" key="6">
    <source>
        <dbReference type="ARBA" id="ARBA00022989"/>
    </source>
</evidence>
<evidence type="ECO:0000256" key="3">
    <source>
        <dbReference type="ARBA" id="ARBA00022475"/>
    </source>
</evidence>
<dbReference type="InterPro" id="IPR036259">
    <property type="entry name" value="MFS_trans_sf"/>
</dbReference>
<evidence type="ECO:0000259" key="11">
    <source>
        <dbReference type="PROSITE" id="PS50850"/>
    </source>
</evidence>
<feature type="transmembrane region" description="Helical" evidence="10">
    <location>
        <begin position="440"/>
        <end position="461"/>
    </location>
</feature>
<comment type="subcellular location">
    <subcellularLocation>
        <location evidence="1">Cell membrane</location>
        <topology evidence="1">Multi-pass membrane protein</topology>
    </subcellularLocation>
    <subcellularLocation>
        <location evidence="8">Membrane</location>
        <topology evidence="8">Multi-pass membrane protein</topology>
    </subcellularLocation>
</comment>
<organism evidence="12 13">
    <name type="scientific">Parvularcula lutaonensis</name>
    <dbReference type="NCBI Taxonomy" id="491923"/>
    <lineage>
        <taxon>Bacteria</taxon>
        <taxon>Pseudomonadati</taxon>
        <taxon>Pseudomonadota</taxon>
        <taxon>Alphaproteobacteria</taxon>
        <taxon>Parvularculales</taxon>
        <taxon>Parvularculaceae</taxon>
        <taxon>Parvularcula</taxon>
    </lineage>
</organism>
<feature type="transmembrane region" description="Helical" evidence="10">
    <location>
        <begin position="63"/>
        <end position="83"/>
    </location>
</feature>
<keyword evidence="5" id="KW-0653">Protein transport</keyword>
<evidence type="ECO:0000256" key="7">
    <source>
        <dbReference type="ARBA" id="ARBA00023136"/>
    </source>
</evidence>
<evidence type="ECO:0000256" key="2">
    <source>
        <dbReference type="ARBA" id="ARBA00022448"/>
    </source>
</evidence>
<evidence type="ECO:0000256" key="1">
    <source>
        <dbReference type="ARBA" id="ARBA00004651"/>
    </source>
</evidence>
<feature type="transmembrane region" description="Helical" evidence="10">
    <location>
        <begin position="379"/>
        <end position="397"/>
    </location>
</feature>
<keyword evidence="13" id="KW-1185">Reference proteome</keyword>
<dbReference type="PANTHER" id="PTHR23517">
    <property type="entry name" value="RESISTANCE PROTEIN MDTM, PUTATIVE-RELATED-RELATED"/>
    <property type="match status" value="1"/>
</dbReference>
<evidence type="ECO:0000256" key="8">
    <source>
        <dbReference type="RuleBase" id="RU003755"/>
    </source>
</evidence>
<evidence type="ECO:0000256" key="9">
    <source>
        <dbReference type="SAM" id="MobiDB-lite"/>
    </source>
</evidence>
<feature type="transmembrane region" description="Helical" evidence="10">
    <location>
        <begin position="201"/>
        <end position="223"/>
    </location>
</feature>
<dbReference type="SUPFAM" id="SSF103473">
    <property type="entry name" value="MFS general substrate transporter"/>
    <property type="match status" value="1"/>
</dbReference>
<dbReference type="InterPro" id="IPR005279">
    <property type="entry name" value="Dipep/tripep_permease"/>
</dbReference>
<dbReference type="PROSITE" id="PS01023">
    <property type="entry name" value="PTR2_2"/>
    <property type="match status" value="1"/>
</dbReference>
<feature type="domain" description="Major facilitator superfamily (MFS) profile" evidence="11">
    <location>
        <begin position="1"/>
        <end position="506"/>
    </location>
</feature>
<evidence type="ECO:0000256" key="5">
    <source>
        <dbReference type="ARBA" id="ARBA00022856"/>
    </source>
</evidence>
<feature type="transmembrane region" description="Helical" evidence="10">
    <location>
        <begin position="267"/>
        <end position="286"/>
    </location>
</feature>
<dbReference type="EMBL" id="JBHRVA010000002">
    <property type="protein sequence ID" value="MFC3301687.1"/>
    <property type="molecule type" value="Genomic_DNA"/>
</dbReference>
<keyword evidence="3" id="KW-1003">Cell membrane</keyword>
<feature type="transmembrane region" description="Helical" evidence="10">
    <location>
        <begin position="473"/>
        <end position="493"/>
    </location>
</feature>